<evidence type="ECO:0000256" key="1">
    <source>
        <dbReference type="SAM" id="Coils"/>
    </source>
</evidence>
<organism evidence="2">
    <name type="scientific">Cupriavidus taiwanensis</name>
    <dbReference type="NCBI Taxonomy" id="164546"/>
    <lineage>
        <taxon>Bacteria</taxon>
        <taxon>Pseudomonadati</taxon>
        <taxon>Pseudomonadota</taxon>
        <taxon>Betaproteobacteria</taxon>
        <taxon>Burkholderiales</taxon>
        <taxon>Burkholderiaceae</taxon>
        <taxon>Cupriavidus</taxon>
    </lineage>
</organism>
<keyword evidence="2" id="KW-0238">DNA-binding</keyword>
<sequence length="94" mass="10974">MYLDYAENMALRRKPMTMQEWSDKLDAFLAFNEREVLTHAGKVSAQVAERLALERYTEFEVRRRDAERQAADAEDVAALERLEQQLDGAIVKKR</sequence>
<dbReference type="PANTHER" id="PTHR35810">
    <property type="entry name" value="CYTOPLASMIC PROTEIN-RELATED"/>
    <property type="match status" value="1"/>
</dbReference>
<gene>
    <name evidence="2" type="ORF">CBM2587_A20113</name>
</gene>
<accession>A0A375BPS4</accession>
<protein>
    <submittedName>
        <fullName evidence="2">DNA-binding protein</fullName>
    </submittedName>
</protein>
<name>A0A375BPS4_9BURK</name>
<dbReference type="InterPro" id="IPR011204">
    <property type="entry name" value="Virulence_RhuM-like"/>
</dbReference>
<evidence type="ECO:0000313" key="2">
    <source>
        <dbReference type="EMBL" id="SOY49982.1"/>
    </source>
</evidence>
<dbReference type="GO" id="GO:0003677">
    <property type="term" value="F:DNA binding"/>
    <property type="evidence" value="ECO:0007669"/>
    <property type="project" value="UniProtKB-KW"/>
</dbReference>
<dbReference type="PANTHER" id="PTHR35810:SF1">
    <property type="entry name" value="CYTOPLASMIC PROTEIN"/>
    <property type="match status" value="1"/>
</dbReference>
<dbReference type="EMBL" id="OFSQ01000012">
    <property type="protein sequence ID" value="SOY49982.1"/>
    <property type="molecule type" value="Genomic_DNA"/>
</dbReference>
<comment type="caution">
    <text evidence="2">The sequence shown here is derived from an EMBL/GenBank/DDBJ whole genome shotgun (WGS) entry which is preliminary data.</text>
</comment>
<feature type="coiled-coil region" evidence="1">
    <location>
        <begin position="56"/>
        <end position="83"/>
    </location>
</feature>
<dbReference type="Proteomes" id="UP000256780">
    <property type="component" value="Chromosome CBM2587_a"/>
</dbReference>
<dbReference type="Pfam" id="PF13310">
    <property type="entry name" value="Virulence_RhuM"/>
    <property type="match status" value="1"/>
</dbReference>
<dbReference type="AlphaFoldDB" id="A0A375BPS4"/>
<reference evidence="2" key="1">
    <citation type="submission" date="2018-01" db="EMBL/GenBank/DDBJ databases">
        <authorList>
            <person name="Clerissi C."/>
        </authorList>
    </citation>
    <scope>NUCLEOTIDE SEQUENCE</scope>
    <source>
        <strain evidence="2">Cupriavidus sp. LMG 19464</strain>
    </source>
</reference>
<keyword evidence="1" id="KW-0175">Coiled coil</keyword>
<proteinExistence type="predicted"/>